<name>A0A0J8H0H7_9ALTE</name>
<dbReference type="GO" id="GO:0046872">
    <property type="term" value="F:metal ion binding"/>
    <property type="evidence" value="ECO:0007669"/>
    <property type="project" value="UniProtKB-KW"/>
</dbReference>
<dbReference type="InterPro" id="IPR000600">
    <property type="entry name" value="ROK"/>
</dbReference>
<dbReference type="Gene3D" id="3.30.420.40">
    <property type="match status" value="2"/>
</dbReference>
<dbReference type="InterPro" id="IPR043129">
    <property type="entry name" value="ATPase_NBD"/>
</dbReference>
<evidence type="ECO:0000256" key="4">
    <source>
        <dbReference type="ARBA" id="ARBA00022723"/>
    </source>
</evidence>
<dbReference type="OrthoDB" id="9783435at2"/>
<evidence type="ECO:0000256" key="3">
    <source>
        <dbReference type="ARBA" id="ARBA00022679"/>
    </source>
</evidence>
<evidence type="ECO:0000256" key="11">
    <source>
        <dbReference type="ARBA" id="ARBA00038887"/>
    </source>
</evidence>
<keyword evidence="6" id="KW-0418">Kinase</keyword>
<evidence type="ECO:0000256" key="1">
    <source>
        <dbReference type="ARBA" id="ARBA00001946"/>
    </source>
</evidence>
<evidence type="ECO:0000256" key="6">
    <source>
        <dbReference type="ARBA" id="ARBA00022777"/>
    </source>
</evidence>
<keyword evidence="7" id="KW-0862">Zinc</keyword>
<keyword evidence="14" id="KW-1185">Reference proteome</keyword>
<dbReference type="EC" id="2.7.1.4" evidence="11"/>
<keyword evidence="4" id="KW-0479">Metal-binding</keyword>
<dbReference type="Pfam" id="PF00480">
    <property type="entry name" value="ROK"/>
    <property type="match status" value="1"/>
</dbReference>
<dbReference type="PANTHER" id="PTHR42742">
    <property type="entry name" value="TRANSCRIPTIONAL REPRESSOR MPRA"/>
    <property type="match status" value="1"/>
</dbReference>
<evidence type="ECO:0000256" key="7">
    <source>
        <dbReference type="ARBA" id="ARBA00022833"/>
    </source>
</evidence>
<keyword evidence="9" id="KW-0460">Magnesium</keyword>
<dbReference type="PATRIC" id="fig|1513271.3.peg.520"/>
<keyword evidence="10" id="KW-0119">Carbohydrate metabolism</keyword>
<dbReference type="STRING" id="1513271.XM47_02465"/>
<dbReference type="FunFam" id="3.30.420.40:FF:000153">
    <property type="entry name" value="Putative fructokinase"/>
    <property type="match status" value="1"/>
</dbReference>
<dbReference type="PROSITE" id="PS01125">
    <property type="entry name" value="ROK"/>
    <property type="match status" value="1"/>
</dbReference>
<keyword evidence="5" id="KW-0547">Nucleotide-binding</keyword>
<evidence type="ECO:0000256" key="9">
    <source>
        <dbReference type="ARBA" id="ARBA00022842"/>
    </source>
</evidence>
<sequence length="292" mass="31645">MKYYAAIEAGGTKFNCALMNQNKEIIDKIRVSTTAPEHTLKQVVDFFHQKQANFTIESIGLASFGPMDLNLNSKNYGNITTTPKPHWEHFPLSRHLHEKLNLPIHFDTDVNGAILAESIWGAAAKCNVAVYITIGTGFGGGVLVNGQILNGIHHPEIGHMLIPSDKVGHCPYHGSCAEGLASGTSMAKTWNMSADKLEDTHIAWQQEAEYIASVCHNLIVTLGPEKIILGGGVMQKTHLFNLIIKETENKLANYLPLSSPLDAIIVEPGLGDISGLYGAYALAIGKGNHSII</sequence>
<comment type="cofactor">
    <cofactor evidence="1">
        <name>Mg(2+)</name>
        <dbReference type="ChEBI" id="CHEBI:18420"/>
    </cofactor>
</comment>
<evidence type="ECO:0000256" key="2">
    <source>
        <dbReference type="ARBA" id="ARBA00006479"/>
    </source>
</evidence>
<comment type="catalytic activity">
    <reaction evidence="12">
        <text>D-fructose + ATP = D-fructose 6-phosphate + ADP + H(+)</text>
        <dbReference type="Rhea" id="RHEA:16125"/>
        <dbReference type="ChEBI" id="CHEBI:15378"/>
        <dbReference type="ChEBI" id="CHEBI:30616"/>
        <dbReference type="ChEBI" id="CHEBI:37721"/>
        <dbReference type="ChEBI" id="CHEBI:61527"/>
        <dbReference type="ChEBI" id="CHEBI:456216"/>
        <dbReference type="EC" id="2.7.1.4"/>
    </reaction>
</comment>
<proteinExistence type="inferred from homology"/>
<comment type="similarity">
    <text evidence="2">Belongs to the ROK (NagC/XylR) family.</text>
</comment>
<evidence type="ECO:0000256" key="8">
    <source>
        <dbReference type="ARBA" id="ARBA00022840"/>
    </source>
</evidence>
<protein>
    <recommendedName>
        <fullName evidence="11">fructokinase</fullName>
        <ecNumber evidence="11">2.7.1.4</ecNumber>
    </recommendedName>
</protein>
<keyword evidence="3" id="KW-0808">Transferase</keyword>
<dbReference type="CDD" id="cd24067">
    <property type="entry name" value="ASKHA_NBD_ROK_BsFRK-like"/>
    <property type="match status" value="1"/>
</dbReference>
<dbReference type="GO" id="GO:0008865">
    <property type="term" value="F:fructokinase activity"/>
    <property type="evidence" value="ECO:0007669"/>
    <property type="project" value="UniProtKB-EC"/>
</dbReference>
<organism evidence="13 14">
    <name type="scientific">Catenovulum maritimum</name>
    <dbReference type="NCBI Taxonomy" id="1513271"/>
    <lineage>
        <taxon>Bacteria</taxon>
        <taxon>Pseudomonadati</taxon>
        <taxon>Pseudomonadota</taxon>
        <taxon>Gammaproteobacteria</taxon>
        <taxon>Alteromonadales</taxon>
        <taxon>Alteromonadaceae</taxon>
        <taxon>Catenovulum</taxon>
    </lineage>
</organism>
<dbReference type="RefSeq" id="WP_048689039.1">
    <property type="nucleotide sequence ID" value="NZ_KQ130482.1"/>
</dbReference>
<dbReference type="InterPro" id="IPR051804">
    <property type="entry name" value="Carb_Metab_Reg_Kinase/Isom"/>
</dbReference>
<gene>
    <name evidence="13" type="ORF">XM47_02465</name>
</gene>
<reference evidence="13 14" key="1">
    <citation type="submission" date="2015-04" db="EMBL/GenBank/DDBJ databases">
        <title>Draft Genome Sequence of the Novel Agar-Digesting Marine Bacterium Q1.</title>
        <authorList>
            <person name="Li Y."/>
            <person name="Li D."/>
            <person name="Chen G."/>
            <person name="Du Z."/>
        </authorList>
    </citation>
    <scope>NUCLEOTIDE SEQUENCE [LARGE SCALE GENOMIC DNA]</scope>
    <source>
        <strain evidence="13 14">Q1</strain>
    </source>
</reference>
<evidence type="ECO:0000313" key="14">
    <source>
        <dbReference type="Proteomes" id="UP000037600"/>
    </source>
</evidence>
<dbReference type="GO" id="GO:0005524">
    <property type="term" value="F:ATP binding"/>
    <property type="evidence" value="ECO:0007669"/>
    <property type="project" value="UniProtKB-KW"/>
</dbReference>
<dbReference type="Proteomes" id="UP000037600">
    <property type="component" value="Unassembled WGS sequence"/>
</dbReference>
<dbReference type="EMBL" id="LAZL01000002">
    <property type="protein sequence ID" value="KMT66974.1"/>
    <property type="molecule type" value="Genomic_DNA"/>
</dbReference>
<evidence type="ECO:0000256" key="10">
    <source>
        <dbReference type="ARBA" id="ARBA00023277"/>
    </source>
</evidence>
<dbReference type="InterPro" id="IPR049874">
    <property type="entry name" value="ROK_cs"/>
</dbReference>
<dbReference type="AlphaFoldDB" id="A0A0J8H0H7"/>
<dbReference type="SUPFAM" id="SSF53067">
    <property type="entry name" value="Actin-like ATPase domain"/>
    <property type="match status" value="1"/>
</dbReference>
<evidence type="ECO:0000256" key="12">
    <source>
        <dbReference type="ARBA" id="ARBA00048451"/>
    </source>
</evidence>
<comment type="caution">
    <text evidence="13">The sequence shown here is derived from an EMBL/GenBank/DDBJ whole genome shotgun (WGS) entry which is preliminary data.</text>
</comment>
<dbReference type="PANTHER" id="PTHR42742:SF3">
    <property type="entry name" value="FRUCTOKINASE"/>
    <property type="match status" value="1"/>
</dbReference>
<accession>A0A0J8H0H7</accession>
<keyword evidence="8" id="KW-0067">ATP-binding</keyword>
<evidence type="ECO:0000256" key="5">
    <source>
        <dbReference type="ARBA" id="ARBA00022741"/>
    </source>
</evidence>
<evidence type="ECO:0000313" key="13">
    <source>
        <dbReference type="EMBL" id="KMT66974.1"/>
    </source>
</evidence>